<evidence type="ECO:0000313" key="11">
    <source>
        <dbReference type="EMBL" id="OUS46156.1"/>
    </source>
</evidence>
<gene>
    <name evidence="8" type="primary">MLO</name>
    <name evidence="11" type="ORF">BE221DRAFT_145886</name>
</gene>
<keyword evidence="7 8" id="KW-0568">Pathogenesis-related protein</keyword>
<dbReference type="AlphaFoldDB" id="A0A1Y5I9H8"/>
<name>A0A1Y5I9H8_OSTTA</name>
<evidence type="ECO:0000256" key="4">
    <source>
        <dbReference type="ARBA" id="ARBA00022821"/>
    </source>
</evidence>
<keyword evidence="3 8" id="KW-0812">Transmembrane</keyword>
<feature type="transmembrane region" description="Helical" evidence="10">
    <location>
        <begin position="366"/>
        <end position="387"/>
    </location>
</feature>
<evidence type="ECO:0000256" key="5">
    <source>
        <dbReference type="ARBA" id="ARBA00022989"/>
    </source>
</evidence>
<dbReference type="InterPro" id="IPR004326">
    <property type="entry name" value="Mlo"/>
</dbReference>
<feature type="region of interest" description="Disordered" evidence="9">
    <location>
        <begin position="550"/>
        <end position="644"/>
    </location>
</feature>
<keyword evidence="6 8" id="KW-0472">Membrane</keyword>
<keyword evidence="8" id="KW-0112">Calmodulin-binding</keyword>
<evidence type="ECO:0000256" key="3">
    <source>
        <dbReference type="ARBA" id="ARBA00022692"/>
    </source>
</evidence>
<dbReference type="Proteomes" id="UP000195557">
    <property type="component" value="Unassembled WGS sequence"/>
</dbReference>
<accession>A0A1Y5I9H8</accession>
<feature type="transmembrane region" description="Helical" evidence="10">
    <location>
        <begin position="113"/>
        <end position="135"/>
    </location>
</feature>
<keyword evidence="4 8" id="KW-0611">Plant defense</keyword>
<feature type="transmembrane region" description="Helical" evidence="10">
    <location>
        <begin position="221"/>
        <end position="238"/>
    </location>
</feature>
<proteinExistence type="inferred from homology"/>
<evidence type="ECO:0000256" key="6">
    <source>
        <dbReference type="ARBA" id="ARBA00023136"/>
    </source>
</evidence>
<dbReference type="GO" id="GO:0005516">
    <property type="term" value="F:calmodulin binding"/>
    <property type="evidence" value="ECO:0007669"/>
    <property type="project" value="UniProtKB-KW"/>
</dbReference>
<comment type="domain">
    <text evidence="8">The C-terminus contains a calmodulin-binding domain, which binds calmodulin in a calcium-dependent fashion.</text>
</comment>
<reference evidence="11" key="1">
    <citation type="submission" date="2017-04" db="EMBL/GenBank/DDBJ databases">
        <title>Population genomics of picophytoplankton unveils novel chromosome hypervariability.</title>
        <authorList>
            <consortium name="DOE Joint Genome Institute"/>
            <person name="Blanc-Mathieu R."/>
            <person name="Krasovec M."/>
            <person name="Hebrard M."/>
            <person name="Yau S."/>
            <person name="Desgranges E."/>
            <person name="Martin J."/>
            <person name="Schackwitz W."/>
            <person name="Kuo A."/>
            <person name="Salin G."/>
            <person name="Donnadieu C."/>
            <person name="Desdevises Y."/>
            <person name="Sanchez-Ferandin S."/>
            <person name="Moreau H."/>
            <person name="Rivals E."/>
            <person name="Grigoriev I.V."/>
            <person name="Grimsley N."/>
            <person name="Eyre-Walker A."/>
            <person name="Piganeau G."/>
        </authorList>
    </citation>
    <scope>NUCLEOTIDE SEQUENCE [LARGE SCALE GENOMIC DNA]</scope>
    <source>
        <strain evidence="11">RCC 1115</strain>
    </source>
</reference>
<feature type="compositionally biased region" description="Polar residues" evidence="9">
    <location>
        <begin position="574"/>
        <end position="583"/>
    </location>
</feature>
<comment type="subcellular location">
    <subcellularLocation>
        <location evidence="1 8">Membrane</location>
        <topology evidence="1 8">Multi-pass membrane protein</topology>
    </subcellularLocation>
</comment>
<evidence type="ECO:0000256" key="10">
    <source>
        <dbReference type="SAM" id="Phobius"/>
    </source>
</evidence>
<organism evidence="11">
    <name type="scientific">Ostreococcus tauri</name>
    <name type="common">Marine green alga</name>
    <dbReference type="NCBI Taxonomy" id="70448"/>
    <lineage>
        <taxon>Eukaryota</taxon>
        <taxon>Viridiplantae</taxon>
        <taxon>Chlorophyta</taxon>
        <taxon>Mamiellophyceae</taxon>
        <taxon>Mamiellales</taxon>
        <taxon>Bathycoccaceae</taxon>
        <taxon>Ostreococcus</taxon>
    </lineage>
</organism>
<dbReference type="Pfam" id="PF03094">
    <property type="entry name" value="Mlo"/>
    <property type="match status" value="2"/>
</dbReference>
<dbReference type="GO" id="GO:0016020">
    <property type="term" value="C:membrane"/>
    <property type="evidence" value="ECO:0007669"/>
    <property type="project" value="UniProtKB-SubCell"/>
</dbReference>
<dbReference type="PANTHER" id="PTHR31942:SF52">
    <property type="entry name" value="MLO-LIKE PROTEIN 1"/>
    <property type="match status" value="1"/>
</dbReference>
<evidence type="ECO:0000256" key="8">
    <source>
        <dbReference type="RuleBase" id="RU280816"/>
    </source>
</evidence>
<evidence type="ECO:0000256" key="7">
    <source>
        <dbReference type="ARBA" id="ARBA00023265"/>
    </source>
</evidence>
<dbReference type="EMBL" id="KZ155784">
    <property type="protein sequence ID" value="OUS46156.1"/>
    <property type="molecule type" value="Genomic_DNA"/>
</dbReference>
<dbReference type="GO" id="GO:0006952">
    <property type="term" value="P:defense response"/>
    <property type="evidence" value="ECO:0007669"/>
    <property type="project" value="UniProtKB-KW"/>
</dbReference>
<dbReference type="PANTHER" id="PTHR31942">
    <property type="entry name" value="MLO-LIKE PROTEIN 1"/>
    <property type="match status" value="1"/>
</dbReference>
<comment type="function">
    <text evidence="8">May be involved in modulation of pathogen defense and leaf cell death.</text>
</comment>
<feature type="compositionally biased region" description="Basic and acidic residues" evidence="9">
    <location>
        <begin position="622"/>
        <end position="638"/>
    </location>
</feature>
<sequence length="644" mass="72248">MAGDADEGGWSGTKGYKLGGLFLSLAVLSIALARGLSAAAAHMARNKRSALLHVFEHVQVELMLLGMLSLVLTALQDGLMQICVTETGSDGTDYCPKGEAPLWSLTTLHQTHIFIFVLACTHVIYVGVSTAVCSWKLRQWRKWETEGEAKVGALNPKINPRNATGLVNLMWRAFWAQFRFSVTKPMYLSLRRLFLERTGATPDFNFYDYLRESMEEDMSSIIGMTALMWCMATLFVTLPEVFMLPAGLVCMGLMLFVGTLLESVALRLAQASYERFNENFLSEEEEDDDMDIHVEKTKSQKRRELRKEIDSKNFFWLGRPRLMLKIYQFVLFENAISLSLLIFSQWQDKKWLSSNARMGVGLGWGLFALDFCVLMHSALFILPVYAITSTVGSHCATSLQEYADKLGITKEAALAAYLERAKEGMSSEDAAEVAAYDLTLLEKDAERVVASGDYDHEAIPEAKLTTHLHEVARESEHQQAITGWMRGMNAIRMRAEQRQWSMGGSMTKPAKSSKKHKLPFTKDYSHENEASLTGLLGAVLSKKMKEEVAKQKAAKKKREEEKAASPGVMKSLARTFSKQNLSLDQPPATEVMEEMTIKPPAKSLTSRPSMRDVFMMNTPPPRHSEEGEEGKRSPSKEEPIDEEK</sequence>
<dbReference type="eggNOG" id="ENOG502QPZ5">
    <property type="taxonomic scope" value="Eukaryota"/>
</dbReference>
<evidence type="ECO:0000256" key="2">
    <source>
        <dbReference type="ARBA" id="ARBA00006574"/>
    </source>
</evidence>
<evidence type="ECO:0000256" key="9">
    <source>
        <dbReference type="SAM" id="MobiDB-lite"/>
    </source>
</evidence>
<feature type="transmembrane region" description="Helical" evidence="10">
    <location>
        <begin position="20"/>
        <end position="41"/>
    </location>
</feature>
<feature type="transmembrane region" description="Helical" evidence="10">
    <location>
        <begin position="244"/>
        <end position="266"/>
    </location>
</feature>
<protein>
    <recommendedName>
        <fullName evidence="8">MLO-like protein</fullName>
    </recommendedName>
</protein>
<keyword evidence="5 8" id="KW-1133">Transmembrane helix</keyword>
<evidence type="ECO:0000256" key="1">
    <source>
        <dbReference type="ARBA" id="ARBA00004141"/>
    </source>
</evidence>
<comment type="similarity">
    <text evidence="2 8">Belongs to the MLO family.</text>
</comment>